<evidence type="ECO:0000313" key="4">
    <source>
        <dbReference type="Proteomes" id="UP000028542"/>
    </source>
</evidence>
<accession>A0A084J7H3</accession>
<dbReference type="InterPro" id="IPR050270">
    <property type="entry name" value="DegV_domain_contain"/>
</dbReference>
<dbReference type="PANTHER" id="PTHR33434">
    <property type="entry name" value="DEGV DOMAIN-CONTAINING PROTEIN DR_1986-RELATED"/>
    <property type="match status" value="1"/>
</dbReference>
<dbReference type="PROSITE" id="PS51482">
    <property type="entry name" value="DEGV"/>
    <property type="match status" value="1"/>
</dbReference>
<dbReference type="GO" id="GO:0008289">
    <property type="term" value="F:lipid binding"/>
    <property type="evidence" value="ECO:0007669"/>
    <property type="project" value="UniProtKB-KW"/>
</dbReference>
<sequence>MEKIALITDSASDITKDIVDKYNVKVLPFKIIYRDKEYSDGVDITSKYVYDTLETNAPTTSLPSMRDMEEMYDELKKEGYTHAIVVTISSKLSGFNNAIKLISEDHPEIKTYVHDSKSISKGETILIEESAEMIKQGKSFDEIVSELPKITDRINIYFVIGTLEYLIRGGRIGKVAGTIAQFLNLKPIVSVDKEGEYYTYAKVRGRKQSLNKIYDVVVSKLNDKKYDIHIMHGEAEAEAMTLLDKFKDHKNANFVNFGGYLSPVSGVHSGPGFIGVLIYEKE</sequence>
<evidence type="ECO:0000256" key="2">
    <source>
        <dbReference type="ARBA" id="ARBA00023121"/>
    </source>
</evidence>
<dbReference type="EMBL" id="JPMD01000053">
    <property type="protein sequence ID" value="KEZ84907.1"/>
    <property type="molecule type" value="Genomic_DNA"/>
</dbReference>
<evidence type="ECO:0000313" key="3">
    <source>
        <dbReference type="EMBL" id="KEZ84907.1"/>
    </source>
</evidence>
<dbReference type="InterPro" id="IPR043168">
    <property type="entry name" value="DegV_C"/>
</dbReference>
<keyword evidence="2" id="KW-0446">Lipid-binding</keyword>
<proteinExistence type="predicted"/>
<dbReference type="Gene3D" id="3.40.50.10170">
    <property type="match status" value="1"/>
</dbReference>
<dbReference type="Gene3D" id="3.30.1180.10">
    <property type="match status" value="1"/>
</dbReference>
<dbReference type="InterPro" id="IPR003797">
    <property type="entry name" value="DegV"/>
</dbReference>
<evidence type="ECO:0000256" key="1">
    <source>
        <dbReference type="ARBA" id="ARBA00003238"/>
    </source>
</evidence>
<dbReference type="Pfam" id="PF02645">
    <property type="entry name" value="DegV"/>
    <property type="match status" value="1"/>
</dbReference>
<comment type="caution">
    <text evidence="3">The sequence shown here is derived from an EMBL/GenBank/DDBJ whole genome shotgun (WGS) entry which is preliminary data.</text>
</comment>
<comment type="function">
    <text evidence="1">May bind long-chain fatty acids, such as palmitate, and may play a role in lipid transport or fatty acid metabolism.</text>
</comment>
<dbReference type="RefSeq" id="WP_035135582.1">
    <property type="nucleotide sequence ID" value="NZ_JPMD01000053.1"/>
</dbReference>
<gene>
    <name evidence="3" type="ORF">IO99_17750</name>
</gene>
<dbReference type="NCBIfam" id="TIGR00762">
    <property type="entry name" value="DegV"/>
    <property type="match status" value="1"/>
</dbReference>
<evidence type="ECO:0008006" key="5">
    <source>
        <dbReference type="Google" id="ProtNLM"/>
    </source>
</evidence>
<dbReference type="PANTHER" id="PTHR33434:SF3">
    <property type="entry name" value="DEGV DOMAIN-CONTAINING PROTEIN YITS"/>
    <property type="match status" value="1"/>
</dbReference>
<protein>
    <recommendedName>
        <fullName evidence="5">DegV domain-containing protein</fullName>
    </recommendedName>
</protein>
<dbReference type="AlphaFoldDB" id="A0A084J7H3"/>
<name>A0A084J7H3_9CLOT</name>
<dbReference type="eggNOG" id="COG1307">
    <property type="taxonomic scope" value="Bacteria"/>
</dbReference>
<organism evidence="3 4">
    <name type="scientific">Clostridium sulfidigenes</name>
    <dbReference type="NCBI Taxonomy" id="318464"/>
    <lineage>
        <taxon>Bacteria</taxon>
        <taxon>Bacillati</taxon>
        <taxon>Bacillota</taxon>
        <taxon>Clostridia</taxon>
        <taxon>Eubacteriales</taxon>
        <taxon>Clostridiaceae</taxon>
        <taxon>Clostridium</taxon>
    </lineage>
</organism>
<dbReference type="Proteomes" id="UP000028542">
    <property type="component" value="Unassembled WGS sequence"/>
</dbReference>
<reference evidence="3 4" key="1">
    <citation type="submission" date="2014-07" db="EMBL/GenBank/DDBJ databases">
        <title>Draft genome of Clostridium sulfidigenes 113A isolated from sediments associated with methane hydrate from Krishna Godavari basin.</title>
        <authorList>
            <person name="Honkalas V.S."/>
            <person name="Dabir A.P."/>
            <person name="Arora P."/>
            <person name="Dhakephalkar P.K."/>
        </authorList>
    </citation>
    <scope>NUCLEOTIDE SEQUENCE [LARGE SCALE GENOMIC DNA]</scope>
    <source>
        <strain evidence="3 4">113A</strain>
    </source>
</reference>
<dbReference type="SUPFAM" id="SSF82549">
    <property type="entry name" value="DAK1/DegV-like"/>
    <property type="match status" value="1"/>
</dbReference>
<dbReference type="STRING" id="318464.IO99_17750"/>
<keyword evidence="4" id="KW-1185">Reference proteome</keyword>